<reference evidence="2" key="2">
    <citation type="journal article" date="2021" name="Genome Biol. Evol.">
        <title>Developing a high-quality reference genome for a parasitic bivalve with doubly uniparental inheritance (Bivalvia: Unionida).</title>
        <authorList>
            <person name="Smith C.H."/>
        </authorList>
    </citation>
    <scope>NUCLEOTIDE SEQUENCE</scope>
    <source>
        <strain evidence="2">CHS0354</strain>
        <tissue evidence="2">Mantle</tissue>
    </source>
</reference>
<dbReference type="Proteomes" id="UP001195483">
    <property type="component" value="Unassembled WGS sequence"/>
</dbReference>
<feature type="compositionally biased region" description="Polar residues" evidence="1">
    <location>
        <begin position="65"/>
        <end position="88"/>
    </location>
</feature>
<keyword evidence="3" id="KW-1185">Reference proteome</keyword>
<accession>A0AAE0T1W7</accession>
<feature type="region of interest" description="Disordered" evidence="1">
    <location>
        <begin position="65"/>
        <end position="90"/>
    </location>
</feature>
<gene>
    <name evidence="2" type="ORF">CHS0354_007108</name>
</gene>
<dbReference type="PANTHER" id="PTHR18956:SF6">
    <property type="entry name" value="HYALURONAN MEDIATED MOTILITY RECEPTOR"/>
    <property type="match status" value="1"/>
</dbReference>
<dbReference type="Pfam" id="PF15905">
    <property type="entry name" value="HMMR_N"/>
    <property type="match status" value="1"/>
</dbReference>
<dbReference type="InterPro" id="IPR026203">
    <property type="entry name" value="IHABP"/>
</dbReference>
<feature type="non-terminal residue" evidence="2">
    <location>
        <position position="1"/>
    </location>
</feature>
<organism evidence="2 3">
    <name type="scientific">Potamilus streckersoni</name>
    <dbReference type="NCBI Taxonomy" id="2493646"/>
    <lineage>
        <taxon>Eukaryota</taxon>
        <taxon>Metazoa</taxon>
        <taxon>Spiralia</taxon>
        <taxon>Lophotrochozoa</taxon>
        <taxon>Mollusca</taxon>
        <taxon>Bivalvia</taxon>
        <taxon>Autobranchia</taxon>
        <taxon>Heteroconchia</taxon>
        <taxon>Palaeoheterodonta</taxon>
        <taxon>Unionida</taxon>
        <taxon>Unionoidea</taxon>
        <taxon>Unionidae</taxon>
        <taxon>Ambleminae</taxon>
        <taxon>Lampsilini</taxon>
        <taxon>Potamilus</taxon>
    </lineage>
</organism>
<evidence type="ECO:0000313" key="3">
    <source>
        <dbReference type="Proteomes" id="UP001195483"/>
    </source>
</evidence>
<dbReference type="GO" id="GO:0016020">
    <property type="term" value="C:membrane"/>
    <property type="evidence" value="ECO:0007669"/>
    <property type="project" value="TreeGrafter"/>
</dbReference>
<comment type="caution">
    <text evidence="2">The sequence shown here is derived from an EMBL/GenBank/DDBJ whole genome shotgun (WGS) entry which is preliminary data.</text>
</comment>
<evidence type="ECO:0000256" key="1">
    <source>
        <dbReference type="SAM" id="MobiDB-lite"/>
    </source>
</evidence>
<reference evidence="2" key="1">
    <citation type="journal article" date="2021" name="Genome Biol. Evol.">
        <title>A High-Quality Reference Genome for a Parasitic Bivalve with Doubly Uniparental Inheritance (Bivalvia: Unionida).</title>
        <authorList>
            <person name="Smith C.H."/>
        </authorList>
    </citation>
    <scope>NUCLEOTIDE SEQUENCE</scope>
    <source>
        <strain evidence="2">CHS0354</strain>
    </source>
</reference>
<dbReference type="PANTHER" id="PTHR18956">
    <property type="entry name" value="HYALURONAN MEDIATED MOTILITY RECEPTOR"/>
    <property type="match status" value="1"/>
</dbReference>
<reference evidence="2" key="3">
    <citation type="submission" date="2023-05" db="EMBL/GenBank/DDBJ databases">
        <authorList>
            <person name="Smith C.H."/>
        </authorList>
    </citation>
    <scope>NUCLEOTIDE SEQUENCE</scope>
    <source>
        <strain evidence="2">CHS0354</strain>
        <tissue evidence="2">Mantle</tissue>
    </source>
</reference>
<dbReference type="EMBL" id="JAEAOA010000480">
    <property type="protein sequence ID" value="KAK3602317.1"/>
    <property type="molecule type" value="Genomic_DNA"/>
</dbReference>
<proteinExistence type="predicted"/>
<name>A0AAE0T1W7_9BIVA</name>
<evidence type="ECO:0000313" key="2">
    <source>
        <dbReference type="EMBL" id="KAK3602317.1"/>
    </source>
</evidence>
<dbReference type="GO" id="GO:0005540">
    <property type="term" value="F:hyaluronic acid binding"/>
    <property type="evidence" value="ECO:0007669"/>
    <property type="project" value="InterPro"/>
</dbReference>
<sequence length="162" mass="18018">MSFPRANLKRFNEVRGCAPPVGSYDPKELAAVPAVGFDKSSRFKTSKENLPGLGSLTADTTLSCSQPSLNQTPLKMQKPSKSSSQTGAVETKIKELEKEVKRLLKEKIQVEKSFHLKEEDMKKLEGRFHNAQTDRCALQARLAALDKELKEAQKSNDVLKSK</sequence>
<dbReference type="AlphaFoldDB" id="A0AAE0T1W7"/>
<protein>
    <submittedName>
        <fullName evidence="2">Uncharacterized protein</fullName>
    </submittedName>
</protein>